<feature type="domain" description="Cyclic nucleotide-binding" evidence="4">
    <location>
        <begin position="27"/>
        <end position="97"/>
    </location>
</feature>
<name>A0A6I4ZZ40_9BACI</name>
<dbReference type="Pfam" id="PF10335">
    <property type="entry name" value="DUF294_C"/>
    <property type="match status" value="1"/>
</dbReference>
<dbReference type="EMBL" id="WMEQ01000005">
    <property type="protein sequence ID" value="MYL33677.1"/>
    <property type="molecule type" value="Genomic_DNA"/>
</dbReference>
<dbReference type="PROSITE" id="PS50042">
    <property type="entry name" value="CNMP_BINDING_3"/>
    <property type="match status" value="1"/>
</dbReference>
<feature type="domain" description="CBS" evidence="5">
    <location>
        <begin position="251"/>
        <end position="307"/>
    </location>
</feature>
<dbReference type="InterPro" id="IPR051257">
    <property type="entry name" value="Diverse_CBS-Domain"/>
</dbReference>
<dbReference type="CDD" id="cd05401">
    <property type="entry name" value="NT_GlnE_GlnD_like"/>
    <property type="match status" value="1"/>
</dbReference>
<evidence type="ECO:0000256" key="3">
    <source>
        <dbReference type="PROSITE-ProRule" id="PRU00703"/>
    </source>
</evidence>
<dbReference type="InterPro" id="IPR046342">
    <property type="entry name" value="CBS_dom_sf"/>
</dbReference>
<dbReference type="InterPro" id="IPR005105">
    <property type="entry name" value="GlnD_Uridyltrans_N"/>
</dbReference>
<sequence>MVRYGWMTHHTPPKDYHVKEKVKEHPIFQHLSSEQFEELYQNCQERLYKQGTMIADAQKRREGILLVVDGTAEVCAAGEEQELSEVLEVVQTGEILGLGSLHTFLEAHSFDEYAYMVGIRAVDSVVGLFVPYAVLEVLWEKDEIRTYFLHEVVTRLKDVYVSLAEQVKLAQQFGESEPFLRRVQDIMTVPVLTVEEHQSIQEAAKRMTSIKASSVVVVNSDQLVGLVTKNDLIGRVISTGRSVEEPIRNVMTRSPLTIHKSNYYYQALSGLILNGVHHYPVLDDNQKVVGMITLSDLLRKKNYQMFSAIHKVEQLNQHNLHEVKHEIYTVVSIMMKDQVPVAHILDVITQLYDRLARRAVELAIQSLEEKGEGKPPASFVWYQMGSAGRGEQFVLTDQDHFLVYEDGEDDQKEMIDEYFNKLGKEITNFLLQAGYERCPGGMMASEEEWQGSLSQWSATLRGWSIRATNDAMLKAQNFFSFRKVYGSQSVHQLFLSLIQQNIERSHIMLHRLAQVEKENPIPNLGQPIRSMLKLNRKQLDVKKEVLFPFHHALQILSLSNLIMEGTTFEKLEKLVKQHVITEEEGKEVSQAFSQVMSIYMKHKWDNLSSESSSSSIILFSRLATWEKELLINALKRLKIIQSRMYSTFPI</sequence>
<comment type="caution">
    <text evidence="6">The sequence shown here is derived from an EMBL/GenBank/DDBJ whole genome shotgun (WGS) entry which is preliminary data.</text>
</comment>
<dbReference type="SUPFAM" id="SSF81301">
    <property type="entry name" value="Nucleotidyltransferase"/>
    <property type="match status" value="1"/>
</dbReference>
<dbReference type="SUPFAM" id="SSF54631">
    <property type="entry name" value="CBS-domain pair"/>
    <property type="match status" value="1"/>
</dbReference>
<evidence type="ECO:0000313" key="7">
    <source>
        <dbReference type="Proteomes" id="UP000468638"/>
    </source>
</evidence>
<dbReference type="SUPFAM" id="SSF51206">
    <property type="entry name" value="cAMP-binding domain-like"/>
    <property type="match status" value="1"/>
</dbReference>
<dbReference type="SMART" id="SM00116">
    <property type="entry name" value="CBS"/>
    <property type="match status" value="2"/>
</dbReference>
<evidence type="ECO:0000259" key="5">
    <source>
        <dbReference type="PROSITE" id="PS51371"/>
    </source>
</evidence>
<dbReference type="InterPro" id="IPR000595">
    <property type="entry name" value="cNMP-bd_dom"/>
</dbReference>
<dbReference type="InterPro" id="IPR018821">
    <property type="entry name" value="DUF294_put_nucleoTrafse_sb-bd"/>
</dbReference>
<feature type="domain" description="CBS" evidence="5">
    <location>
        <begin position="187"/>
        <end position="243"/>
    </location>
</feature>
<dbReference type="Gene3D" id="2.60.120.10">
    <property type="entry name" value="Jelly Rolls"/>
    <property type="match status" value="1"/>
</dbReference>
<dbReference type="PANTHER" id="PTHR43080">
    <property type="entry name" value="CBS DOMAIN-CONTAINING PROTEIN CBSX3, MITOCHONDRIAL"/>
    <property type="match status" value="1"/>
</dbReference>
<dbReference type="Proteomes" id="UP000468638">
    <property type="component" value="Unassembled WGS sequence"/>
</dbReference>
<evidence type="ECO:0000313" key="6">
    <source>
        <dbReference type="EMBL" id="MYL33677.1"/>
    </source>
</evidence>
<dbReference type="GO" id="GO:0008773">
    <property type="term" value="F:[protein-PII] uridylyltransferase activity"/>
    <property type="evidence" value="ECO:0007669"/>
    <property type="project" value="InterPro"/>
</dbReference>
<dbReference type="InterPro" id="IPR000644">
    <property type="entry name" value="CBS_dom"/>
</dbReference>
<dbReference type="PROSITE" id="PS51371">
    <property type="entry name" value="CBS"/>
    <property type="match status" value="2"/>
</dbReference>
<dbReference type="Pfam" id="PF00571">
    <property type="entry name" value="CBS"/>
    <property type="match status" value="2"/>
</dbReference>
<evidence type="ECO:0000259" key="4">
    <source>
        <dbReference type="PROSITE" id="PS50042"/>
    </source>
</evidence>
<dbReference type="AlphaFoldDB" id="A0A6I4ZZ40"/>
<evidence type="ECO:0000256" key="2">
    <source>
        <dbReference type="ARBA" id="ARBA00023159"/>
    </source>
</evidence>
<dbReference type="InterPro" id="IPR014710">
    <property type="entry name" value="RmlC-like_jellyroll"/>
</dbReference>
<keyword evidence="1 3" id="KW-0129">CBS domain</keyword>
<evidence type="ECO:0000256" key="1">
    <source>
        <dbReference type="ARBA" id="ARBA00023122"/>
    </source>
</evidence>
<protein>
    <submittedName>
        <fullName evidence="6">CBS domain-containing protein</fullName>
    </submittedName>
</protein>
<organism evidence="6 7">
    <name type="scientific">Pontibacillus yanchengensis</name>
    <dbReference type="NCBI Taxonomy" id="462910"/>
    <lineage>
        <taxon>Bacteria</taxon>
        <taxon>Bacillati</taxon>
        <taxon>Bacillota</taxon>
        <taxon>Bacilli</taxon>
        <taxon>Bacillales</taxon>
        <taxon>Bacillaceae</taxon>
        <taxon>Pontibacillus</taxon>
    </lineage>
</organism>
<keyword evidence="2" id="KW-0010">Activator</keyword>
<dbReference type="Gene3D" id="3.10.580.10">
    <property type="entry name" value="CBS-domain"/>
    <property type="match status" value="1"/>
</dbReference>
<reference evidence="6 7" key="1">
    <citation type="submission" date="2019-11" db="EMBL/GenBank/DDBJ databases">
        <title>Genome sequences of 17 halophilic strains isolated from different environments.</title>
        <authorList>
            <person name="Furrow R.E."/>
        </authorList>
    </citation>
    <scope>NUCLEOTIDE SEQUENCE [LARGE SCALE GENOMIC DNA]</scope>
    <source>
        <strain evidence="6 7">22514_16_FS</strain>
    </source>
</reference>
<dbReference type="PANTHER" id="PTHR43080:SF2">
    <property type="entry name" value="CBS DOMAIN-CONTAINING PROTEIN"/>
    <property type="match status" value="1"/>
</dbReference>
<accession>A0A6I4ZZ40</accession>
<dbReference type="InterPro" id="IPR043519">
    <property type="entry name" value="NT_sf"/>
</dbReference>
<proteinExistence type="predicted"/>
<gene>
    <name evidence="6" type="ORF">GLW05_08715</name>
</gene>
<dbReference type="InterPro" id="IPR018490">
    <property type="entry name" value="cNMP-bd_dom_sf"/>
</dbReference>
<dbReference type="Pfam" id="PF03445">
    <property type="entry name" value="DUF294"/>
    <property type="match status" value="1"/>
</dbReference>